<dbReference type="RefSeq" id="WP_008180813.1">
    <property type="nucleotide sequence ID" value="NZ_GL890840.1"/>
</dbReference>
<dbReference type="InterPro" id="IPR012337">
    <property type="entry name" value="RNaseH-like_sf"/>
</dbReference>
<reference evidence="3" key="1">
    <citation type="journal article" date="2011" name="Proc. Natl. Acad. Sci. U.S.A.">
        <title>Genomic insights into the physiology and ecology of the marine filamentous cyanobacterium Lyngbya majuscula.</title>
        <authorList>
            <person name="Jones A.C."/>
            <person name="Monroe E.A."/>
            <person name="Podell S."/>
            <person name="Hess W.R."/>
            <person name="Klages S."/>
            <person name="Esquenazi E."/>
            <person name="Niessen S."/>
            <person name="Hoover H."/>
            <person name="Rothmann M."/>
            <person name="Lasken R.S."/>
            <person name="Yates J.R.III."/>
            <person name="Reinhardt R."/>
            <person name="Kube M."/>
            <person name="Burkart M.D."/>
            <person name="Allen E.E."/>
            <person name="Dorrestein P.C."/>
            <person name="Gerwick W.H."/>
            <person name="Gerwick L."/>
        </authorList>
    </citation>
    <scope>NUCLEOTIDE SEQUENCE [LARGE SCALE GENOMIC DNA]</scope>
    <source>
        <strain evidence="3">3L</strain>
    </source>
</reference>
<evidence type="ECO:0008006" key="4">
    <source>
        <dbReference type="Google" id="ProtNLM"/>
    </source>
</evidence>
<dbReference type="OrthoDB" id="139608at2"/>
<name>F4XMG9_9CYAN</name>
<dbReference type="InterPro" id="IPR047768">
    <property type="entry name" value="Tn5p-like"/>
</dbReference>
<dbReference type="Proteomes" id="UP000003959">
    <property type="component" value="Unassembled WGS sequence"/>
</dbReference>
<dbReference type="AlphaFoldDB" id="F4XMG9"/>
<protein>
    <recommendedName>
        <fullName evidence="4">Transposase</fullName>
    </recommendedName>
</protein>
<accession>F4XMG9</accession>
<evidence type="ECO:0000313" key="2">
    <source>
        <dbReference type="EMBL" id="EGJ33878.1"/>
    </source>
</evidence>
<keyword evidence="3" id="KW-1185">Reference proteome</keyword>
<sequence length="82" mass="9507">MGLLHQQSWTRKHRSGKKKERKKKAIQEKESYRWLETLTGAEEGLAEKAKLIHVADREADIFELFAQKRSAKARITDSSRAV</sequence>
<evidence type="ECO:0000313" key="3">
    <source>
        <dbReference type="Proteomes" id="UP000003959"/>
    </source>
</evidence>
<proteinExistence type="predicted"/>
<organism evidence="2 3">
    <name type="scientific">Moorena producens 3L</name>
    <dbReference type="NCBI Taxonomy" id="489825"/>
    <lineage>
        <taxon>Bacteria</taxon>
        <taxon>Bacillati</taxon>
        <taxon>Cyanobacteriota</taxon>
        <taxon>Cyanophyceae</taxon>
        <taxon>Coleofasciculales</taxon>
        <taxon>Coleofasciculaceae</taxon>
        <taxon>Moorena</taxon>
    </lineage>
</organism>
<dbReference type="PANTHER" id="PTHR37319:SF1">
    <property type="entry name" value="TRANSPOSASE TN5 DIMERISATION DOMAIN-CONTAINING PROTEIN"/>
    <property type="match status" value="1"/>
</dbReference>
<feature type="compositionally biased region" description="Basic residues" evidence="1">
    <location>
        <begin position="10"/>
        <end position="24"/>
    </location>
</feature>
<gene>
    <name evidence="2" type="ORF">LYNGBM3L_19880</name>
</gene>
<evidence type="ECO:0000256" key="1">
    <source>
        <dbReference type="SAM" id="MobiDB-lite"/>
    </source>
</evidence>
<dbReference type="Gene3D" id="3.90.350.10">
    <property type="entry name" value="Transposase Inhibitor Protein From Tn5, Chain A, domain 1"/>
    <property type="match status" value="1"/>
</dbReference>
<dbReference type="PANTHER" id="PTHR37319">
    <property type="entry name" value="TRANSPOSASE"/>
    <property type="match status" value="1"/>
</dbReference>
<dbReference type="EMBL" id="GL890840">
    <property type="protein sequence ID" value="EGJ33878.1"/>
    <property type="molecule type" value="Genomic_DNA"/>
</dbReference>
<dbReference type="HOGENOM" id="CLU_2554538_0_0_3"/>
<dbReference type="SUPFAM" id="SSF53098">
    <property type="entry name" value="Ribonuclease H-like"/>
    <property type="match status" value="1"/>
</dbReference>
<feature type="region of interest" description="Disordered" evidence="1">
    <location>
        <begin position="1"/>
        <end position="25"/>
    </location>
</feature>